<proteinExistence type="predicted"/>
<protein>
    <recommendedName>
        <fullName evidence="5">Prenyltransferase</fullName>
    </recommendedName>
</protein>
<dbReference type="EMBL" id="JAKNGE010000044">
    <property type="protein sequence ID" value="MCG4748829.1"/>
    <property type="molecule type" value="Genomic_DNA"/>
</dbReference>
<reference evidence="1" key="3">
    <citation type="submission" date="2022-01" db="EMBL/GenBank/DDBJ databases">
        <title>Collection of gut derived symbiotic bacterial strains cultured from healthy donors.</title>
        <authorList>
            <person name="Lin H."/>
            <person name="Kohout C."/>
            <person name="Waligurski E."/>
            <person name="Pamer E.G."/>
        </authorList>
    </citation>
    <scope>NUCLEOTIDE SEQUENCE</scope>
    <source>
        <strain evidence="1">DFI.6.55</strain>
    </source>
</reference>
<gene>
    <name evidence="2" type="ORF">G5B36_22810</name>
    <name evidence="1" type="ORF">L0N08_25770</name>
</gene>
<sequence length="314" mass="35617">MKRLSKSAYKEVRTWIYRNARPLELALWQFCFEGGTREHVMEMLGFYQNEDGGFGNAVEPDCWNTESSPYAVLVVTGMLRRIGFTDSNHPVLRGMLQYLDSGAHVSEDGWNFSIPSNDAYPRAPWMTYDASVNRVQDMGISAGLCTFILRHGDRQSGLYAKAINLSGRILDKMKRTEDFGEMGAGGIGMLVQALEACGLGQRFDCGSVKAMLPGLVNRSIERNPDHWASYTPRPSEFIWSPDCPFYPGNEEVVDLELDYLVDTRNPGGVWNITWTWFGLGEQYPKEFAISENWWKALKAIEKLSFLEAFGRMDR</sequence>
<evidence type="ECO:0000313" key="3">
    <source>
        <dbReference type="Proteomes" id="UP000669239"/>
    </source>
</evidence>
<reference evidence="2" key="2">
    <citation type="submission" date="2020-02" db="EMBL/GenBank/DDBJ databases">
        <authorList>
            <person name="Littmann E."/>
            <person name="Sorbara M."/>
        </authorList>
    </citation>
    <scope>NUCLEOTIDE SEQUENCE</scope>
    <source>
        <strain evidence="2">MSK.1.17</strain>
    </source>
</reference>
<dbReference type="Proteomes" id="UP000669239">
    <property type="component" value="Unassembled WGS sequence"/>
</dbReference>
<dbReference type="SUPFAM" id="SSF48239">
    <property type="entry name" value="Terpenoid cyclases/Protein prenyltransferases"/>
    <property type="match status" value="1"/>
</dbReference>
<organism evidence="1 4">
    <name type="scientific">Enterocloster aldenensis</name>
    <dbReference type="NCBI Taxonomy" id="358742"/>
    <lineage>
        <taxon>Bacteria</taxon>
        <taxon>Bacillati</taxon>
        <taxon>Bacillota</taxon>
        <taxon>Clostridia</taxon>
        <taxon>Lachnospirales</taxon>
        <taxon>Lachnospiraceae</taxon>
        <taxon>Enterocloster</taxon>
    </lineage>
</organism>
<evidence type="ECO:0000313" key="1">
    <source>
        <dbReference type="EMBL" id="MCG4748829.1"/>
    </source>
</evidence>
<dbReference type="RefSeq" id="WP_117561053.1">
    <property type="nucleotide sequence ID" value="NZ_JAAITT010000042.1"/>
</dbReference>
<dbReference type="AlphaFoldDB" id="A0AAW5C975"/>
<accession>A0AAW5C975</accession>
<dbReference type="InterPro" id="IPR008930">
    <property type="entry name" value="Terpenoid_cyclase/PrenylTrfase"/>
</dbReference>
<reference evidence="2 3" key="1">
    <citation type="journal article" date="2020" name="Cell Host Microbe">
        <title>Functional and Genomic Variation between Human-Derived Isolates of Lachnospiraceae Reveals Inter- and Intra-Species Diversity.</title>
        <authorList>
            <person name="Sorbara M.T."/>
            <person name="Littmann E.R."/>
            <person name="Fontana E."/>
            <person name="Moody T.U."/>
            <person name="Kohout C.E."/>
            <person name="Gjonbalaj M."/>
            <person name="Eaton V."/>
            <person name="Seok R."/>
            <person name="Leiner I.M."/>
            <person name="Pamer E.G."/>
        </authorList>
    </citation>
    <scope>NUCLEOTIDE SEQUENCE [LARGE SCALE GENOMIC DNA]</scope>
    <source>
        <strain evidence="2 3">MSK.1.17</strain>
    </source>
</reference>
<evidence type="ECO:0000313" key="2">
    <source>
        <dbReference type="EMBL" id="NSJ51520.1"/>
    </source>
</evidence>
<dbReference type="Proteomes" id="UP001299608">
    <property type="component" value="Unassembled WGS sequence"/>
</dbReference>
<evidence type="ECO:0008006" key="5">
    <source>
        <dbReference type="Google" id="ProtNLM"/>
    </source>
</evidence>
<evidence type="ECO:0000313" key="4">
    <source>
        <dbReference type="Proteomes" id="UP001299608"/>
    </source>
</evidence>
<comment type="caution">
    <text evidence="1">The sequence shown here is derived from an EMBL/GenBank/DDBJ whole genome shotgun (WGS) entry which is preliminary data.</text>
</comment>
<dbReference type="EMBL" id="JAAITT010000042">
    <property type="protein sequence ID" value="NSJ51520.1"/>
    <property type="molecule type" value="Genomic_DNA"/>
</dbReference>
<keyword evidence="3" id="KW-1185">Reference proteome</keyword>
<name>A0AAW5C975_9FIRM</name>